<dbReference type="Gene3D" id="2.40.160.20">
    <property type="match status" value="1"/>
</dbReference>
<name>A0ABW2IKG8_9PROT</name>
<organism evidence="1 2">
    <name type="scientific">Hirschia litorea</name>
    <dbReference type="NCBI Taxonomy" id="1199156"/>
    <lineage>
        <taxon>Bacteria</taxon>
        <taxon>Pseudomonadati</taxon>
        <taxon>Pseudomonadota</taxon>
        <taxon>Alphaproteobacteria</taxon>
        <taxon>Hyphomonadales</taxon>
        <taxon>Hyphomonadaceae</taxon>
        <taxon>Hirschia</taxon>
    </lineage>
</organism>
<evidence type="ECO:0000313" key="2">
    <source>
        <dbReference type="Proteomes" id="UP001596492"/>
    </source>
</evidence>
<keyword evidence="2" id="KW-1185">Reference proteome</keyword>
<reference evidence="2" key="1">
    <citation type="journal article" date="2019" name="Int. J. Syst. Evol. Microbiol.">
        <title>The Global Catalogue of Microorganisms (GCM) 10K type strain sequencing project: providing services to taxonomists for standard genome sequencing and annotation.</title>
        <authorList>
            <consortium name="The Broad Institute Genomics Platform"/>
            <consortium name="The Broad Institute Genome Sequencing Center for Infectious Disease"/>
            <person name="Wu L."/>
            <person name="Ma J."/>
        </authorList>
    </citation>
    <scope>NUCLEOTIDE SEQUENCE [LARGE SCALE GENOMIC DNA]</scope>
    <source>
        <strain evidence="2">CCUG 51308</strain>
    </source>
</reference>
<comment type="caution">
    <text evidence="1">The sequence shown here is derived from an EMBL/GenBank/DDBJ whole genome shotgun (WGS) entry which is preliminary data.</text>
</comment>
<gene>
    <name evidence="1" type="ORF">ACFQS8_08415</name>
</gene>
<accession>A0ABW2IKG8</accession>
<evidence type="ECO:0008006" key="3">
    <source>
        <dbReference type="Google" id="ProtNLM"/>
    </source>
</evidence>
<dbReference type="RefSeq" id="WP_382166874.1">
    <property type="nucleotide sequence ID" value="NZ_JBHTBR010000004.1"/>
</dbReference>
<dbReference type="EMBL" id="JBHTBR010000004">
    <property type="protein sequence ID" value="MFC7291636.1"/>
    <property type="molecule type" value="Genomic_DNA"/>
</dbReference>
<sequence>MNKALIAFATIGAGTFNMTAQADIVDSVRLGVMDHNVKVLTPKNANKEDGFNLSADVRFSKWNLSSETWSPHPYLMASVNSEDRTSYIAVGLEWDFEFLEGWHFQPSFGYALHSGKLESQGATAQERAVFDSKHLLLGSRDLFRTSFAITKDINETWALQLIYDHLSHGQILGNGRNQGLDDVGVRVAYSF</sequence>
<protein>
    <recommendedName>
        <fullName evidence="3">Acyloxyacyl hydrolase</fullName>
    </recommendedName>
</protein>
<dbReference type="Proteomes" id="UP001596492">
    <property type="component" value="Unassembled WGS sequence"/>
</dbReference>
<evidence type="ECO:0000313" key="1">
    <source>
        <dbReference type="EMBL" id="MFC7291636.1"/>
    </source>
</evidence>
<proteinExistence type="predicted"/>